<dbReference type="EMBL" id="LMWJ01000023">
    <property type="protein sequence ID" value="KUM70853.1"/>
    <property type="molecule type" value="Genomic_DNA"/>
</dbReference>
<evidence type="ECO:0000313" key="13">
    <source>
        <dbReference type="EMBL" id="KUM70853.1"/>
    </source>
</evidence>
<keyword evidence="7 10" id="KW-0808">Transferase</keyword>
<evidence type="ECO:0000256" key="1">
    <source>
        <dbReference type="ARBA" id="ARBA00001933"/>
    </source>
</evidence>
<proteinExistence type="inferred from homology"/>
<dbReference type="InterPro" id="IPR015422">
    <property type="entry name" value="PyrdxlP-dep_Trfase_small"/>
</dbReference>
<keyword evidence="5 10" id="KW-0963">Cytoplasm</keyword>
<dbReference type="GO" id="GO:0008168">
    <property type="term" value="F:methyltransferase activity"/>
    <property type="evidence" value="ECO:0007669"/>
    <property type="project" value="UniProtKB-KW"/>
</dbReference>
<comment type="pathway">
    <text evidence="10">One-carbon metabolism; tetrahydrofolate interconversion.</text>
</comment>
<evidence type="ECO:0000256" key="4">
    <source>
        <dbReference type="ARBA" id="ARBA00011738"/>
    </source>
</evidence>
<keyword evidence="13" id="KW-0489">Methyltransferase</keyword>
<keyword evidence="14" id="KW-1185">Reference proteome</keyword>
<dbReference type="STRING" id="146536.AQI70_29415"/>
<dbReference type="OrthoDB" id="9803846at2"/>
<evidence type="ECO:0000256" key="7">
    <source>
        <dbReference type="ARBA" id="ARBA00022679"/>
    </source>
</evidence>
<dbReference type="InterPro" id="IPR039429">
    <property type="entry name" value="SHMT-like_dom"/>
</dbReference>
<dbReference type="EC" id="2.1.2.1" evidence="10"/>
<dbReference type="GO" id="GO:0035999">
    <property type="term" value="P:tetrahydrofolate interconversion"/>
    <property type="evidence" value="ECO:0007669"/>
    <property type="project" value="UniProtKB-UniRule"/>
</dbReference>
<dbReference type="GO" id="GO:0004372">
    <property type="term" value="F:glycine hydroxymethyltransferase activity"/>
    <property type="evidence" value="ECO:0007669"/>
    <property type="project" value="UniProtKB-UniRule"/>
</dbReference>
<evidence type="ECO:0000256" key="9">
    <source>
        <dbReference type="ARBA" id="ARBA00054606"/>
    </source>
</evidence>
<dbReference type="CDD" id="cd00378">
    <property type="entry name" value="SHMT"/>
    <property type="match status" value="1"/>
</dbReference>
<protein>
    <recommendedName>
        <fullName evidence="10">Serine hydroxymethyltransferase</fullName>
        <shortName evidence="10">SHMT</shortName>
        <shortName evidence="10">Serine methylase</shortName>
        <ecNumber evidence="10">2.1.2.1</ecNumber>
    </recommendedName>
</protein>
<accession>A0A117P0J3</accession>
<dbReference type="NCBIfam" id="NF000586">
    <property type="entry name" value="PRK00011.1"/>
    <property type="match status" value="1"/>
</dbReference>
<comment type="catalytic activity">
    <reaction evidence="10">
        <text>(6R)-5,10-methylene-5,6,7,8-tetrahydrofolate + glycine + H2O = (6S)-5,6,7,8-tetrahydrofolate + L-serine</text>
        <dbReference type="Rhea" id="RHEA:15481"/>
        <dbReference type="ChEBI" id="CHEBI:15377"/>
        <dbReference type="ChEBI" id="CHEBI:15636"/>
        <dbReference type="ChEBI" id="CHEBI:33384"/>
        <dbReference type="ChEBI" id="CHEBI:57305"/>
        <dbReference type="ChEBI" id="CHEBI:57453"/>
        <dbReference type="EC" id="2.1.2.1"/>
    </reaction>
</comment>
<reference evidence="13 14" key="1">
    <citation type="submission" date="2015-10" db="EMBL/GenBank/DDBJ databases">
        <title>Draft genome sequence of Streptomyces curacoi DSM 40107, type strain for the species Streptomyces curacoi.</title>
        <authorList>
            <person name="Ruckert C."/>
            <person name="Winkler A."/>
            <person name="Kalinowski J."/>
            <person name="Kampfer P."/>
            <person name="Glaeser S."/>
        </authorList>
    </citation>
    <scope>NUCLEOTIDE SEQUENCE [LARGE SCALE GENOMIC DNA]</scope>
    <source>
        <strain evidence="13 14">DSM 40107</strain>
    </source>
</reference>
<dbReference type="PANTHER" id="PTHR11680">
    <property type="entry name" value="SERINE HYDROXYMETHYLTRANSFERASE"/>
    <property type="match status" value="1"/>
</dbReference>
<dbReference type="GO" id="GO:0032259">
    <property type="term" value="P:methylation"/>
    <property type="evidence" value="ECO:0007669"/>
    <property type="project" value="UniProtKB-KW"/>
</dbReference>
<dbReference type="Gene3D" id="3.40.640.10">
    <property type="entry name" value="Type I PLP-dependent aspartate aminotransferase-like (Major domain)"/>
    <property type="match status" value="1"/>
</dbReference>
<feature type="site" description="Plays an important role in substrate specificity" evidence="10">
    <location>
        <position position="233"/>
    </location>
</feature>
<keyword evidence="10" id="KW-0028">Amino-acid biosynthesis</keyword>
<evidence type="ECO:0000256" key="8">
    <source>
        <dbReference type="ARBA" id="ARBA00022898"/>
    </source>
</evidence>
<dbReference type="AlphaFoldDB" id="A0A117P0J3"/>
<evidence type="ECO:0000313" key="14">
    <source>
        <dbReference type="Proteomes" id="UP000054024"/>
    </source>
</evidence>
<evidence type="ECO:0000256" key="6">
    <source>
        <dbReference type="ARBA" id="ARBA00022563"/>
    </source>
</evidence>
<dbReference type="InterPro" id="IPR001085">
    <property type="entry name" value="Ser_HO-MeTrfase"/>
</dbReference>
<evidence type="ECO:0000256" key="5">
    <source>
        <dbReference type="ARBA" id="ARBA00022490"/>
    </source>
</evidence>
<comment type="subunit">
    <text evidence="4 10">Homodimer.</text>
</comment>
<comment type="caution">
    <text evidence="13">The sequence shown here is derived from an EMBL/GenBank/DDBJ whole genome shotgun (WGS) entry which is preliminary data.</text>
</comment>
<keyword evidence="8 10" id="KW-0663">Pyridoxal phosphate</keyword>
<dbReference type="InterPro" id="IPR015421">
    <property type="entry name" value="PyrdxlP-dep_Trfase_major"/>
</dbReference>
<dbReference type="PANTHER" id="PTHR11680:SF35">
    <property type="entry name" value="SERINE HYDROXYMETHYLTRANSFERASE 1"/>
    <property type="match status" value="1"/>
</dbReference>
<gene>
    <name evidence="10" type="primary">glyA</name>
    <name evidence="13" type="ORF">AQI70_29415</name>
</gene>
<dbReference type="PIRSF" id="PIRSF000412">
    <property type="entry name" value="SHMT"/>
    <property type="match status" value="1"/>
</dbReference>
<dbReference type="GO" id="GO:0030170">
    <property type="term" value="F:pyridoxal phosphate binding"/>
    <property type="evidence" value="ECO:0007669"/>
    <property type="project" value="UniProtKB-UniRule"/>
</dbReference>
<evidence type="ECO:0000256" key="3">
    <source>
        <dbReference type="ARBA" id="ARBA00006376"/>
    </source>
</evidence>
<dbReference type="UniPathway" id="UPA00193"/>
<dbReference type="SUPFAM" id="SSF53383">
    <property type="entry name" value="PLP-dependent transferases"/>
    <property type="match status" value="1"/>
</dbReference>
<dbReference type="UniPathway" id="UPA00288">
    <property type="reaction ID" value="UER01023"/>
</dbReference>
<comment type="caution">
    <text evidence="10">Lacks conserved residue(s) required for the propagation of feature annotation.</text>
</comment>
<comment type="function">
    <text evidence="9">Catalyzes the reversible interconversion of serine and glycine with tetrahydrofolate (THF) serving as the one-carbon carrier. This reaction serves as the major source of one-carbon groups required for the biosynthesis of purines, thymidylate, methionine, and other important biomolecules. Also exhibits THF-independent aldolase activity toward beta-hydroxyamino acids, producing glycine and aldehydes, via a retro-aldol mechanism. Thus, is able to catalyze the cleavage of L-allo-threonine.</text>
</comment>
<dbReference type="FunFam" id="3.40.640.10:FF:000001">
    <property type="entry name" value="Serine hydroxymethyltransferase"/>
    <property type="match status" value="1"/>
</dbReference>
<evidence type="ECO:0000256" key="11">
    <source>
        <dbReference type="PIRSR" id="PIRSR000412-50"/>
    </source>
</evidence>
<evidence type="ECO:0000256" key="10">
    <source>
        <dbReference type="HAMAP-Rule" id="MF_00051"/>
    </source>
</evidence>
<comment type="cofactor">
    <cofactor evidence="1 10 11">
        <name>pyridoxal 5'-phosphate</name>
        <dbReference type="ChEBI" id="CHEBI:597326"/>
    </cofactor>
</comment>
<dbReference type="Pfam" id="PF00464">
    <property type="entry name" value="SHMT"/>
    <property type="match status" value="1"/>
</dbReference>
<organism evidence="13 14">
    <name type="scientific">Streptomyces curacoi</name>
    <dbReference type="NCBI Taxonomy" id="146536"/>
    <lineage>
        <taxon>Bacteria</taxon>
        <taxon>Bacillati</taxon>
        <taxon>Actinomycetota</taxon>
        <taxon>Actinomycetes</taxon>
        <taxon>Kitasatosporales</taxon>
        <taxon>Streptomycetaceae</taxon>
        <taxon>Streptomyces</taxon>
    </lineage>
</organism>
<feature type="binding site" evidence="10">
    <location>
        <begin position="129"/>
        <end position="131"/>
    </location>
    <ligand>
        <name>(6S)-5,6,7,8-tetrahydrofolate</name>
        <dbReference type="ChEBI" id="CHEBI:57453"/>
    </ligand>
</feature>
<feature type="domain" description="Serine hydroxymethyltransferase-like" evidence="12">
    <location>
        <begin position="13"/>
        <end position="382"/>
    </location>
</feature>
<dbReference type="InterPro" id="IPR049943">
    <property type="entry name" value="Ser_HO-MeTrfase-like"/>
</dbReference>
<evidence type="ECO:0000256" key="2">
    <source>
        <dbReference type="ARBA" id="ARBA00004496"/>
    </source>
</evidence>
<dbReference type="HAMAP" id="MF_00051">
    <property type="entry name" value="SHMT"/>
    <property type="match status" value="1"/>
</dbReference>
<keyword evidence="6 10" id="KW-0554">One-carbon metabolism</keyword>
<dbReference type="GO" id="GO:0005829">
    <property type="term" value="C:cytosol"/>
    <property type="evidence" value="ECO:0007669"/>
    <property type="project" value="TreeGrafter"/>
</dbReference>
<name>A0A117P0J3_9ACTN</name>
<dbReference type="Gene3D" id="3.90.1150.10">
    <property type="entry name" value="Aspartate Aminotransferase, domain 1"/>
    <property type="match status" value="1"/>
</dbReference>
<dbReference type="GO" id="GO:0019264">
    <property type="term" value="P:glycine biosynthetic process from serine"/>
    <property type="evidence" value="ECO:0007669"/>
    <property type="project" value="UniProtKB-UniRule"/>
</dbReference>
<dbReference type="GO" id="GO:0042803">
    <property type="term" value="F:protein homodimerization activity"/>
    <property type="evidence" value="ECO:0007669"/>
    <property type="project" value="UniProtKB-ARBA"/>
</dbReference>
<comment type="pathway">
    <text evidence="10">Amino-acid biosynthesis; glycine biosynthesis; glycine from L-serine: step 1/1.</text>
</comment>
<sequence>MTVSPAIEADILRRQDPQLADILLGELDRQSTTLQLIAAENFTSPAVLAALGSPLANKYAEGYPGARYHGGCEMVDVAERLAVERARTLFDAEHANVQPHSGSSAVLAAYAALLRPGDTVLALGLPHGGHLTHGSPANFSGRWFDFVGYGVDAETGLIDYDQVRTLARNHRPKAVVCGSIAYPRHLDYALFRDIADEVGAYLIADAAHPMGLVAGGAAPNPVPYADVVCATTHKVLRGPRGGMILCGSDLAERVDRAVFPFTQGGAQMHTIAAKAVAFGEAATPAFTVYAHQVVANARALAAHLAAQGLVVTTGGTDTHLITADPAPLGVDGRSARGRLAAAGMVLDCCALPHGDARGLRLGTAAITTQGMGEEEMARIAALLAAVLRGETESHQAREEVRELAGRFPPYPG</sequence>
<evidence type="ECO:0000259" key="12">
    <source>
        <dbReference type="Pfam" id="PF00464"/>
    </source>
</evidence>
<dbReference type="Proteomes" id="UP000054024">
    <property type="component" value="Unassembled WGS sequence"/>
</dbReference>
<dbReference type="InterPro" id="IPR015424">
    <property type="entry name" value="PyrdxlP-dep_Trfase"/>
</dbReference>
<dbReference type="RefSeq" id="WP_062155339.1">
    <property type="nucleotide sequence ID" value="NZ_KQ947992.1"/>
</dbReference>
<comment type="similarity">
    <text evidence="3 10">Belongs to the SHMT family.</text>
</comment>
<feature type="binding site" evidence="10">
    <location>
        <position position="125"/>
    </location>
    <ligand>
        <name>(6S)-5,6,7,8-tetrahydrofolate</name>
        <dbReference type="ChEBI" id="CHEBI:57453"/>
    </ligand>
</feature>
<feature type="modified residue" description="N6-(pyridoxal phosphate)lysine" evidence="10 11">
    <location>
        <position position="234"/>
    </location>
</feature>
<comment type="subcellular location">
    <subcellularLocation>
        <location evidence="2 10">Cytoplasm</location>
    </subcellularLocation>
</comment>